<dbReference type="AlphaFoldDB" id="A0A2P1PRE8"/>
<name>A0A2P1PRE8_9GAMM</name>
<protein>
    <recommendedName>
        <fullName evidence="3">Delta-60 repeat domain-containing protein</fullName>
    </recommendedName>
</protein>
<proteinExistence type="predicted"/>
<dbReference type="GO" id="GO:1902929">
    <property type="term" value="C:plasma membrane of growing cell tip"/>
    <property type="evidence" value="ECO:0007669"/>
    <property type="project" value="TreeGrafter"/>
</dbReference>
<dbReference type="Gene3D" id="2.80.10.50">
    <property type="match status" value="6"/>
</dbReference>
<reference evidence="1 2" key="1">
    <citation type="submission" date="2018-03" db="EMBL/GenBank/DDBJ databases">
        <title>Ahniella affigens gen. nov., sp. nov., a gammaproteobacterium isolated from sandy soil near a stream.</title>
        <authorList>
            <person name="Ko Y."/>
            <person name="Kim J.-H."/>
        </authorList>
    </citation>
    <scope>NUCLEOTIDE SEQUENCE [LARGE SCALE GENOMIC DNA]</scope>
    <source>
        <strain evidence="1 2">D13</strain>
    </source>
</reference>
<dbReference type="OrthoDB" id="5950305at2"/>
<evidence type="ECO:0000313" key="1">
    <source>
        <dbReference type="EMBL" id="AVP97426.1"/>
    </source>
</evidence>
<dbReference type="Pfam" id="PF17164">
    <property type="entry name" value="DUF5122"/>
    <property type="match status" value="8"/>
</dbReference>
<dbReference type="KEGG" id="xba:C7S18_09560"/>
<organism evidence="1 2">
    <name type="scientific">Ahniella affigens</name>
    <dbReference type="NCBI Taxonomy" id="2021234"/>
    <lineage>
        <taxon>Bacteria</taxon>
        <taxon>Pseudomonadati</taxon>
        <taxon>Pseudomonadota</taxon>
        <taxon>Gammaproteobacteria</taxon>
        <taxon>Lysobacterales</taxon>
        <taxon>Rhodanobacteraceae</taxon>
        <taxon>Ahniella</taxon>
    </lineage>
</organism>
<dbReference type="InterPro" id="IPR013431">
    <property type="entry name" value="Delta_60_rpt"/>
</dbReference>
<dbReference type="SUPFAM" id="SSF101898">
    <property type="entry name" value="NHL repeat"/>
    <property type="match status" value="1"/>
</dbReference>
<evidence type="ECO:0008006" key="3">
    <source>
        <dbReference type="Google" id="ProtNLM"/>
    </source>
</evidence>
<gene>
    <name evidence="1" type="ORF">C7S18_09560</name>
</gene>
<evidence type="ECO:0000313" key="2">
    <source>
        <dbReference type="Proteomes" id="UP000241074"/>
    </source>
</evidence>
<reference evidence="1 2" key="2">
    <citation type="submission" date="2018-03" db="EMBL/GenBank/DDBJ databases">
        <authorList>
            <person name="Keele B.F."/>
        </authorList>
    </citation>
    <scope>NUCLEOTIDE SEQUENCE [LARGE SCALE GENOMIC DNA]</scope>
    <source>
        <strain evidence="1 2">D13</strain>
    </source>
</reference>
<dbReference type="EMBL" id="CP027860">
    <property type="protein sequence ID" value="AVP97426.1"/>
    <property type="molecule type" value="Genomic_DNA"/>
</dbReference>
<sequence length="838" mass="86431">MRSSKRGRMSARLIHSAHSAIMALICAMLHWSMGGLTMSDDRRSFRVRGLCRSRWRSILCCHALILLGALFSAPMHAQQYAAVVLPVPDVRLSLAGDVKAVVRQSDGKLVLGGSFDLVGLEHRQNLARFNTDGSLDVSWPALANGTVNALALDAGDHLYVGGAFTEVNGIGRNALAKLGPDGMLDADWNPAPNSIVNALLVSGSQLYVGGAFGNIAGSARTGVARVSVSGMGQLDATWNPAPNNSVLAIVEAGSNVYLGGSFSQVSGTARLRLAKVSALGAGLLDANWNPSADAIVNTLALDGSGSLVVGGVFFNIGGLPRNCIAKLDPAGTGAANASWIPASASFGCSVRALAADGNGAIIAGGSFSTMGGLSRNNLVRLLDSGTVDSGWNPDVQMQRYLTLVGVHAVLPLAGGAVQVGGNFDTVAGNARFGSARLMPDGSLDASFSAAIDRLGDVRTLAFDPISGHTYVGGSFELVNGSQVHRNLLRLANDLSLDGGWTANVNGPVSALKVDQTQRVYAAGAFTRSDLVVRNYLARFDASGVLDATWNPNPNFFVEAMALSVDESNLYLGGAFTQIGGQSRNRLARVATAGTGSPPDSWNPNANSSVLAMALRPSDGAVYVGGAFSVLGGLARSFVGKIGNDGTVDASWAPNLNNFVEAIDVDPRPPLVKRGSAGSIGVGGDFDLAAGVAGALARNGLVNLLPNGTGAFDSLQDASPPTGSRVQGLGAFAPEVYPETLNWICGTFPASNGSSEIGLQVFNAGGQVVIELPVALDEGISDVIAHYYFNRISQQSNQVSTGSPAILVGGSFTLINGQARKGLAAVQLLANQLFANSFE</sequence>
<accession>A0A2P1PRE8</accession>
<dbReference type="Proteomes" id="UP000241074">
    <property type="component" value="Chromosome"/>
</dbReference>
<dbReference type="PANTHER" id="PTHR31778:SF2">
    <property type="entry name" value="BUD SITE SELECTION PROTEIN RAX2"/>
    <property type="match status" value="1"/>
</dbReference>
<keyword evidence="2" id="KW-1185">Reference proteome</keyword>
<dbReference type="PANTHER" id="PTHR31778">
    <property type="entry name" value="BUD SITE SELECTION PROTEIN RAX2"/>
    <property type="match status" value="1"/>
</dbReference>